<evidence type="ECO:0000256" key="1">
    <source>
        <dbReference type="SAM" id="Phobius"/>
    </source>
</evidence>
<feature type="transmembrane region" description="Helical" evidence="1">
    <location>
        <begin position="259"/>
        <end position="278"/>
    </location>
</feature>
<gene>
    <name evidence="2" type="ORF">PM10SUCC1_03640</name>
</gene>
<keyword evidence="3" id="KW-1185">Reference proteome</keyword>
<dbReference type="Proteomes" id="UP001144471">
    <property type="component" value="Unassembled WGS sequence"/>
</dbReference>
<keyword evidence="1" id="KW-0472">Membrane</keyword>
<name>A0A9W6GGJ0_9FUSO</name>
<feature type="transmembrane region" description="Helical" evidence="1">
    <location>
        <begin position="12"/>
        <end position="33"/>
    </location>
</feature>
<feature type="transmembrane region" description="Helical" evidence="1">
    <location>
        <begin position="131"/>
        <end position="153"/>
    </location>
</feature>
<feature type="transmembrane region" description="Helical" evidence="1">
    <location>
        <begin position="405"/>
        <end position="428"/>
    </location>
</feature>
<feature type="transmembrane region" description="Helical" evidence="1">
    <location>
        <begin position="1463"/>
        <end position="1485"/>
    </location>
</feature>
<feature type="transmembrane region" description="Helical" evidence="1">
    <location>
        <begin position="159"/>
        <end position="176"/>
    </location>
</feature>
<feature type="transmembrane region" description="Helical" evidence="1">
    <location>
        <begin position="356"/>
        <end position="374"/>
    </location>
</feature>
<sequence>MKRYTKKINELIYTYRYDLFSGIFMLSFILWTFEPIFSKGHIVFSDIAFGYESNRYLTEIFGLWNERWSTSTLLNIPRLLYILPFWLLSMVFGGSGPFLIKSFILGLITISAGSMYLFSKRVVSLYFHKEFDFYKVFALVTGSLYYALNPWVIFRIQHIYLLCGYSLFPLLLRLFFDIFDPKFQAQVIDNYDISRVVPYRKNIREMAVFALLYSISAGAIHYFFYGAIYFSVIGGLILIKNGIRLLPDLSKLGGFVKNMAMKLGILILFFSLTSFYWLGNYVLSILTRSQASQHNINTVDTMSLFSRNSTFTNILYLDSYWWPMFDMTKLPLSFYIGGGILLLFILHAMIFRSYRYHIILFFTVLSVIFIVASTGTKVETLAPIFVLFVTKTPVIGSIFRDPNKLVGLLAVGFSLLLTFGVEQVLIRFRDSYRSYLTKGIIILTTLFSLWYYIEPFKLQFIDGFYSPVEIPQEMKEVQDKFYDGGEFSRVLFLPVADNMIQPHTGVATPKWNKNPNLEGFVKATGDIHIYSSRKNTIFHHEGNIVGITYFLNYIQHLMDRGLSRNMGKLLKAFPVDEVAYHDEYLGKERRQDFNLKLLSEQGEMEKHYENDIYHLYKLKDPRGYMEAYGNKIYTPYGFSKLETYLSTDRMEIRDIPVIFTNQRIDGEMVFEGTRDDYVETETFNDLLLSTLPEEYYAFPFEAIEGANVFMNWGKVLIKNSDWTWYLNSQGIDNFPFDFDMERGMAATFSTSRLDVPPYKFKDLRGRIIADFDSFLRTNKFFKADNPHLFSVQANPKKATNKIPVLRGEIIKGDPKSIWQVAKSGLIKAKENNPYQFNLLISGRGTNKLHVKVRFFDRDLNEIGVSYVVAPKDEFFFDEMNFYGEYISPPKSEYMRLDLLSFQNNKQKNYWWIHDLYIKDLEEYKGENYFHLELPGREGERGSLYIRTLISKAGGEIQLENGDELIDVDTYSKDLNRLQWIDLGSTTLDSDKLTIYNRKGFNAINALVFIPEGEKRRVEFPVRRLIKDSTLFMSLEAEDAFDYEGNIQSERRYPLLSGGRGIRSQEGRLSKRVEILKDTDYEILLGMEAVPEHDGTLTVTLRDSEKKIVKREIFTPEASETSIAEEKDEEESVESVVIPDYLYENFPRRYLKLPDTLNHYSRRRRNIRELKVGEYELEISFNSKAPSMTTLEDMHKFDPAEIMEPEFFEDIFQEDCSECEFIDEAMMEDEIIGVPDDSNGDKLQKILNIRYDPTCSCDWYVYASKMMPIEPIKEYLISYDARSETVDKRHGKVLFLDEKRDVVDVQYIYEVEEEFKGRWNSYEQILSPPEGASFMQLQIWCRGDKEEEGLFQMKNLNILPYDQLILLDNITLREKKIDQEESYFFPADTGVEVSYRRIDSMKREFQVVNPLNKRVMISYGESPNPLWRETIGGERVDKVMNGVGAYFITEESGRGEVSILLRKVYYLGILLLIVSLLTYGGYRVLLHRRSQKEKFRREEKDGSDSCGNK</sequence>
<protein>
    <submittedName>
        <fullName evidence="2">MFS transporter</fullName>
    </submittedName>
</protein>
<feature type="transmembrane region" description="Helical" evidence="1">
    <location>
        <begin position="435"/>
        <end position="453"/>
    </location>
</feature>
<keyword evidence="1" id="KW-0812">Transmembrane</keyword>
<accession>A0A9W6GGJ0</accession>
<evidence type="ECO:0000313" key="3">
    <source>
        <dbReference type="Proteomes" id="UP001144471"/>
    </source>
</evidence>
<evidence type="ECO:0000313" key="2">
    <source>
        <dbReference type="EMBL" id="GLI54849.1"/>
    </source>
</evidence>
<comment type="caution">
    <text evidence="2">The sequence shown here is derived from an EMBL/GenBank/DDBJ whole genome shotgun (WGS) entry which is preliminary data.</text>
</comment>
<dbReference type="RefSeq" id="WP_281832922.1">
    <property type="nucleotide sequence ID" value="NZ_BSDY01000001.1"/>
</dbReference>
<reference evidence="2" key="1">
    <citation type="submission" date="2022-12" db="EMBL/GenBank/DDBJ databases">
        <title>Reference genome sequencing for broad-spectrum identification of bacterial and archaeal isolates by mass spectrometry.</title>
        <authorList>
            <person name="Sekiguchi Y."/>
            <person name="Tourlousse D.M."/>
        </authorList>
    </citation>
    <scope>NUCLEOTIDE SEQUENCE</scope>
    <source>
        <strain evidence="2">10succ1</strain>
    </source>
</reference>
<feature type="transmembrane region" description="Helical" evidence="1">
    <location>
        <begin position="98"/>
        <end position="119"/>
    </location>
</feature>
<feature type="transmembrane region" description="Helical" evidence="1">
    <location>
        <begin position="210"/>
        <end position="239"/>
    </location>
</feature>
<dbReference type="EMBL" id="BSDY01000001">
    <property type="protein sequence ID" value="GLI54849.1"/>
    <property type="molecule type" value="Genomic_DNA"/>
</dbReference>
<feature type="transmembrane region" description="Helical" evidence="1">
    <location>
        <begin position="332"/>
        <end position="350"/>
    </location>
</feature>
<proteinExistence type="predicted"/>
<organism evidence="2 3">
    <name type="scientific">Propionigenium maris DSM 9537</name>
    <dbReference type="NCBI Taxonomy" id="1123000"/>
    <lineage>
        <taxon>Bacteria</taxon>
        <taxon>Fusobacteriati</taxon>
        <taxon>Fusobacteriota</taxon>
        <taxon>Fusobacteriia</taxon>
        <taxon>Fusobacteriales</taxon>
        <taxon>Fusobacteriaceae</taxon>
        <taxon>Propionigenium</taxon>
    </lineage>
</organism>
<keyword evidence="1" id="KW-1133">Transmembrane helix</keyword>